<dbReference type="GO" id="GO:0016020">
    <property type="term" value="C:membrane"/>
    <property type="evidence" value="ECO:0007669"/>
    <property type="project" value="UniProtKB-SubCell"/>
</dbReference>
<reference evidence="7 8" key="1">
    <citation type="journal article" date="2014" name="Proc. Natl. Acad. Sci. U.S.A.">
        <title>Functional characterization of flavobacteria rhodopsins reveals a unique class of light-driven chloride pump in bacteria.</title>
        <authorList>
            <person name="Yoshizawa S."/>
            <person name="Kumagai Y."/>
            <person name="Kim H."/>
            <person name="Ogura Y."/>
            <person name="Hayashi T."/>
            <person name="Iwasaki W."/>
            <person name="DeLong E.F."/>
            <person name="Kogure K."/>
        </authorList>
    </citation>
    <scope>NUCLEOTIDE SEQUENCE [LARGE SCALE GENOMIC DNA]</scope>
    <source>
        <strain evidence="7 8">S1-08</strain>
    </source>
</reference>
<dbReference type="STRING" id="1454201.NMS_2322"/>
<feature type="transmembrane region" description="Helical" evidence="6">
    <location>
        <begin position="202"/>
        <end position="226"/>
    </location>
</feature>
<feature type="transmembrane region" description="Helical" evidence="6">
    <location>
        <begin position="232"/>
        <end position="252"/>
    </location>
</feature>
<dbReference type="InterPro" id="IPR022369">
    <property type="entry name" value="Integral_membrane_TerC_rswitch"/>
</dbReference>
<dbReference type="EMBL" id="AP014548">
    <property type="protein sequence ID" value="BAO56331.1"/>
    <property type="molecule type" value="Genomic_DNA"/>
</dbReference>
<dbReference type="PANTHER" id="PTHR30238:SF0">
    <property type="entry name" value="THYLAKOID MEMBRANE PROTEIN TERC, CHLOROPLASTIC"/>
    <property type="match status" value="1"/>
</dbReference>
<dbReference type="AlphaFoldDB" id="W8W0H4"/>
<feature type="transmembrane region" description="Helical" evidence="6">
    <location>
        <begin position="111"/>
        <end position="133"/>
    </location>
</feature>
<dbReference type="HOGENOM" id="CLU_045644_1_2_10"/>
<feature type="transmembrane region" description="Helical" evidence="6">
    <location>
        <begin position="288"/>
        <end position="308"/>
    </location>
</feature>
<dbReference type="KEGG" id="nmf:NMS_2322"/>
<dbReference type="RefSeq" id="WP_041496817.1">
    <property type="nucleotide sequence ID" value="NZ_AP014548.1"/>
</dbReference>
<gene>
    <name evidence="7" type="ORF">NMS_2322</name>
</gene>
<comment type="similarity">
    <text evidence="2">Belongs to the TerC family.</text>
</comment>
<protein>
    <submittedName>
        <fullName evidence="7">Integral membrane protein TerC</fullName>
    </submittedName>
</protein>
<dbReference type="OrthoDB" id="9783692at2"/>
<proteinExistence type="inferred from homology"/>
<keyword evidence="8" id="KW-1185">Reference proteome</keyword>
<dbReference type="Proteomes" id="UP000031760">
    <property type="component" value="Chromosome"/>
</dbReference>
<keyword evidence="5 6" id="KW-0472">Membrane</keyword>
<comment type="subcellular location">
    <subcellularLocation>
        <location evidence="1">Membrane</location>
        <topology evidence="1">Multi-pass membrane protein</topology>
    </subcellularLocation>
</comment>
<sequence>MIVWISFIILVSIFLVLDLFVFNRNAHVINTKEASKYTALWVGIALAFTGMVYFIYDNNWIANPDNLSAGTAALKYVTGYLIELSLSIDNIFVIAVIFKSFTIPLKYQHRVLFWGIVGALVFRGLMIFFGVALINEVSWMTYVFGAFLLYTAYNMLTSHEEDFDPDKSSIYRFARKLFPVTKQLDGQKMFVIQAGKRVATPLFLALIVIELTDILFALDSIPAILAITSDPFLVFASNILAIMGLRSMYFFLSNLLDKFQYIHYSLVAILAFVGVKLILVHHVEFPEWLSLAVIFAALGIGMLFSSFYKSDEKDRQDVKESLNTDKKL</sequence>
<evidence type="ECO:0000256" key="1">
    <source>
        <dbReference type="ARBA" id="ARBA00004141"/>
    </source>
</evidence>
<evidence type="ECO:0000256" key="6">
    <source>
        <dbReference type="SAM" id="Phobius"/>
    </source>
</evidence>
<evidence type="ECO:0000256" key="4">
    <source>
        <dbReference type="ARBA" id="ARBA00022989"/>
    </source>
</evidence>
<feature type="transmembrane region" description="Helical" evidence="6">
    <location>
        <begin position="76"/>
        <end position="99"/>
    </location>
</feature>
<accession>W8W0H4</accession>
<dbReference type="NCBIfam" id="TIGR03718">
    <property type="entry name" value="R_switched_Alx"/>
    <property type="match status" value="1"/>
</dbReference>
<evidence type="ECO:0000256" key="2">
    <source>
        <dbReference type="ARBA" id="ARBA00007511"/>
    </source>
</evidence>
<dbReference type="Pfam" id="PF03741">
    <property type="entry name" value="TerC"/>
    <property type="match status" value="1"/>
</dbReference>
<keyword evidence="3 6" id="KW-0812">Transmembrane</keyword>
<evidence type="ECO:0000313" key="7">
    <source>
        <dbReference type="EMBL" id="BAO56331.1"/>
    </source>
</evidence>
<feature type="transmembrane region" description="Helical" evidence="6">
    <location>
        <begin position="139"/>
        <end position="156"/>
    </location>
</feature>
<feature type="transmembrane region" description="Helical" evidence="6">
    <location>
        <begin position="38"/>
        <end position="56"/>
    </location>
</feature>
<dbReference type="PANTHER" id="PTHR30238">
    <property type="entry name" value="MEMBRANE BOUND PREDICTED REDOX MODULATOR"/>
    <property type="match status" value="1"/>
</dbReference>
<feature type="transmembrane region" description="Helical" evidence="6">
    <location>
        <begin position="6"/>
        <end position="26"/>
    </location>
</feature>
<evidence type="ECO:0000256" key="3">
    <source>
        <dbReference type="ARBA" id="ARBA00022692"/>
    </source>
</evidence>
<name>W8W0H4_9FLAO</name>
<organism evidence="7 8">
    <name type="scientific">Nonlabens marinus S1-08</name>
    <dbReference type="NCBI Taxonomy" id="1454201"/>
    <lineage>
        <taxon>Bacteria</taxon>
        <taxon>Pseudomonadati</taxon>
        <taxon>Bacteroidota</taxon>
        <taxon>Flavobacteriia</taxon>
        <taxon>Flavobacteriales</taxon>
        <taxon>Flavobacteriaceae</taxon>
        <taxon>Nonlabens</taxon>
    </lineage>
</organism>
<evidence type="ECO:0000313" key="8">
    <source>
        <dbReference type="Proteomes" id="UP000031760"/>
    </source>
</evidence>
<keyword evidence="4 6" id="KW-1133">Transmembrane helix</keyword>
<feature type="transmembrane region" description="Helical" evidence="6">
    <location>
        <begin position="264"/>
        <end position="282"/>
    </location>
</feature>
<dbReference type="InterPro" id="IPR005496">
    <property type="entry name" value="Integral_membrane_TerC"/>
</dbReference>
<evidence type="ECO:0000256" key="5">
    <source>
        <dbReference type="ARBA" id="ARBA00023136"/>
    </source>
</evidence>